<reference evidence="1" key="1">
    <citation type="submission" date="2024-05" db="EMBL/GenBank/DDBJ databases">
        <title>Metabacillus sp. nov., isolated from the rhizosphere soil of tomato plants.</title>
        <authorList>
            <person name="Ma R."/>
        </authorList>
    </citation>
    <scope>NUCLEOTIDE SEQUENCE</scope>
    <source>
        <strain evidence="1">DBTR6</strain>
    </source>
</reference>
<name>A0ABS7UVV8_9BACI</name>
<keyword evidence="2" id="KW-1185">Reference proteome</keyword>
<dbReference type="EMBL" id="JAIQUM010000056">
    <property type="protein sequence ID" value="MBZ5752451.1"/>
    <property type="molecule type" value="Genomic_DNA"/>
</dbReference>
<dbReference type="Proteomes" id="UP001165287">
    <property type="component" value="Unassembled WGS sequence"/>
</dbReference>
<organism evidence="1 2">
    <name type="scientific">Metabacillus rhizolycopersici</name>
    <dbReference type="NCBI Taxonomy" id="2875709"/>
    <lineage>
        <taxon>Bacteria</taxon>
        <taxon>Bacillati</taxon>
        <taxon>Bacillota</taxon>
        <taxon>Bacilli</taxon>
        <taxon>Bacillales</taxon>
        <taxon>Bacillaceae</taxon>
        <taxon>Metabacillus</taxon>
    </lineage>
</organism>
<evidence type="ECO:0000313" key="1">
    <source>
        <dbReference type="EMBL" id="MBZ5752451.1"/>
    </source>
</evidence>
<gene>
    <name evidence="1" type="ORF">K9V48_19885</name>
</gene>
<accession>A0ABS7UVV8</accession>
<sequence length="112" mass="13158">MYREKRLTIKPHYFGVAKIGTVSVDDKNPKRYFAQILNFIPFNKPVLIKDKVGNYYEHIPESIKKYWYDGDRTINKSIFSNIVSLTKLKIEELTAVLHQGFAGFLMCYLQYS</sequence>
<dbReference type="RefSeq" id="WP_224140907.1">
    <property type="nucleotide sequence ID" value="NZ_JAIQUM010000056.1"/>
</dbReference>
<evidence type="ECO:0000313" key="2">
    <source>
        <dbReference type="Proteomes" id="UP001165287"/>
    </source>
</evidence>
<comment type="caution">
    <text evidence="1">The sequence shown here is derived from an EMBL/GenBank/DDBJ whole genome shotgun (WGS) entry which is preliminary data.</text>
</comment>
<proteinExistence type="predicted"/>
<protein>
    <submittedName>
        <fullName evidence="1">Uncharacterized protein</fullName>
    </submittedName>
</protein>